<evidence type="ECO:0000259" key="7">
    <source>
        <dbReference type="SMART" id="SM00906"/>
    </source>
</evidence>
<evidence type="ECO:0000256" key="1">
    <source>
        <dbReference type="ARBA" id="ARBA00022833"/>
    </source>
</evidence>
<evidence type="ECO:0000313" key="9">
    <source>
        <dbReference type="Proteomes" id="UP000799429"/>
    </source>
</evidence>
<dbReference type="InterPro" id="IPR007219">
    <property type="entry name" value="XnlR_reg_dom"/>
</dbReference>
<dbReference type="AlphaFoldDB" id="A0A9P4VVJ0"/>
<comment type="caution">
    <text evidence="8">The sequence shown here is derived from an EMBL/GenBank/DDBJ whole genome shotgun (WGS) entry which is preliminary data.</text>
</comment>
<organism evidence="8 9">
    <name type="scientific">Patellaria atrata CBS 101060</name>
    <dbReference type="NCBI Taxonomy" id="1346257"/>
    <lineage>
        <taxon>Eukaryota</taxon>
        <taxon>Fungi</taxon>
        <taxon>Dikarya</taxon>
        <taxon>Ascomycota</taxon>
        <taxon>Pezizomycotina</taxon>
        <taxon>Dothideomycetes</taxon>
        <taxon>Dothideomycetes incertae sedis</taxon>
        <taxon>Patellariales</taxon>
        <taxon>Patellariaceae</taxon>
        <taxon>Patellaria</taxon>
    </lineage>
</organism>
<evidence type="ECO:0000256" key="2">
    <source>
        <dbReference type="ARBA" id="ARBA00023015"/>
    </source>
</evidence>
<sequence length="689" mass="76404">MSTMITFAANNDFFRKRKRVHRACEPCKRKRKRCSHTFDDDVSTDPTSSTVLDPTSQTKDNVHVLPETAGRNHTSSRQETTRYTPTRPIEKGRPTLRASTPPRFVGYLSPEAALRSQLRDNEGTKSDNTCGMWVTDDRKSSTKATRRAGPRSELSIRKAPERSNACQLALNAYLEAVGAYLLPPRKHLDALLDIFFSFVQPILPIVDQQEVQSQYADGRQSRLLMQTICIVACKHDKARIHLILSNDEVLPPRDFAKTLYAATIASIEAKLESDRIILIQVFALLALHCEGFDGAEQASMHLAQAIHHAHTIGLQFGPNGKHRHDDSLEDLYWCLWTLDRVNGTINSRPLMIHDQDASLNLSNAISKHKGTAFGIWLQLSQAMDKVVSYYRPGVDNASTTGWEDNFPSFEDMILDERGESVEERLGGPILAGLYLFYHAVSMASHMSKSVNDPIRETASYTRQSLSAVQVISILKTDCPENLPPLPIVPYALSLAMAVVYRQFRQRKLQMHRLRAKEEMKTCCTLLNKLRTAWWSAGAMEDLGRAALQKANRADSRDRRSTSVVPSVQQVASISSIIATTKARVPAHGYPTPTDNSLNPHLEIASNGSLSNTLTFDINGNITGQPAANNPSPDGTGSNGLGLSDSSDWLNFDYAFDNMDTLLGSAGADLSNEILNPFSYNTMDFTPGAT</sequence>
<feature type="compositionally biased region" description="Low complexity" evidence="6">
    <location>
        <begin position="44"/>
        <end position="56"/>
    </location>
</feature>
<keyword evidence="4" id="KW-0804">Transcription</keyword>
<evidence type="ECO:0000256" key="4">
    <source>
        <dbReference type="ARBA" id="ARBA00023163"/>
    </source>
</evidence>
<keyword evidence="3" id="KW-0238">DNA-binding</keyword>
<accession>A0A9P4VVJ0</accession>
<dbReference type="GO" id="GO:0003677">
    <property type="term" value="F:DNA binding"/>
    <property type="evidence" value="ECO:0007669"/>
    <property type="project" value="UniProtKB-KW"/>
</dbReference>
<evidence type="ECO:0000256" key="5">
    <source>
        <dbReference type="ARBA" id="ARBA00023242"/>
    </source>
</evidence>
<dbReference type="Pfam" id="PF04082">
    <property type="entry name" value="Fungal_trans"/>
    <property type="match status" value="1"/>
</dbReference>
<feature type="region of interest" description="Disordered" evidence="6">
    <location>
        <begin position="620"/>
        <end position="641"/>
    </location>
</feature>
<dbReference type="GO" id="GO:0000981">
    <property type="term" value="F:DNA-binding transcription factor activity, RNA polymerase II-specific"/>
    <property type="evidence" value="ECO:0007669"/>
    <property type="project" value="InterPro"/>
</dbReference>
<dbReference type="CDD" id="cd00067">
    <property type="entry name" value="GAL4"/>
    <property type="match status" value="1"/>
</dbReference>
<evidence type="ECO:0000313" key="8">
    <source>
        <dbReference type="EMBL" id="KAF2843087.1"/>
    </source>
</evidence>
<feature type="compositionally biased region" description="Polar residues" evidence="6">
    <location>
        <begin position="71"/>
        <end position="84"/>
    </location>
</feature>
<keyword evidence="5" id="KW-0539">Nucleus</keyword>
<feature type="region of interest" description="Disordered" evidence="6">
    <location>
        <begin position="121"/>
        <end position="153"/>
    </location>
</feature>
<dbReference type="PANTHER" id="PTHR47171:SF6">
    <property type="entry name" value="SPECIFIC TRANSCRIPTION FACTOR, PUTATIVE (AFU_ORTHOLOGUE AFUA_2G06130)-RELATED"/>
    <property type="match status" value="1"/>
</dbReference>
<feature type="region of interest" description="Disordered" evidence="6">
    <location>
        <begin position="35"/>
        <end position="104"/>
    </location>
</feature>
<dbReference type="CDD" id="cd12148">
    <property type="entry name" value="fungal_TF_MHR"/>
    <property type="match status" value="1"/>
</dbReference>
<feature type="domain" description="Xylanolytic transcriptional activator regulatory" evidence="7">
    <location>
        <begin position="298"/>
        <end position="368"/>
    </location>
</feature>
<reference evidence="8" key="1">
    <citation type="journal article" date="2020" name="Stud. Mycol.">
        <title>101 Dothideomycetes genomes: a test case for predicting lifestyles and emergence of pathogens.</title>
        <authorList>
            <person name="Haridas S."/>
            <person name="Albert R."/>
            <person name="Binder M."/>
            <person name="Bloem J."/>
            <person name="Labutti K."/>
            <person name="Salamov A."/>
            <person name="Andreopoulos B."/>
            <person name="Baker S."/>
            <person name="Barry K."/>
            <person name="Bills G."/>
            <person name="Bluhm B."/>
            <person name="Cannon C."/>
            <person name="Castanera R."/>
            <person name="Culley D."/>
            <person name="Daum C."/>
            <person name="Ezra D."/>
            <person name="Gonzalez J."/>
            <person name="Henrissat B."/>
            <person name="Kuo A."/>
            <person name="Liang C."/>
            <person name="Lipzen A."/>
            <person name="Lutzoni F."/>
            <person name="Magnuson J."/>
            <person name="Mondo S."/>
            <person name="Nolan M."/>
            <person name="Ohm R."/>
            <person name="Pangilinan J."/>
            <person name="Park H.-J."/>
            <person name="Ramirez L."/>
            <person name="Alfaro M."/>
            <person name="Sun H."/>
            <person name="Tritt A."/>
            <person name="Yoshinaga Y."/>
            <person name="Zwiers L.-H."/>
            <person name="Turgeon B."/>
            <person name="Goodwin S."/>
            <person name="Spatafora J."/>
            <person name="Crous P."/>
            <person name="Grigoriev I."/>
        </authorList>
    </citation>
    <scope>NUCLEOTIDE SEQUENCE</scope>
    <source>
        <strain evidence="8">CBS 101060</strain>
    </source>
</reference>
<dbReference type="EMBL" id="MU006089">
    <property type="protein sequence ID" value="KAF2843087.1"/>
    <property type="molecule type" value="Genomic_DNA"/>
</dbReference>
<dbReference type="GO" id="GO:0008270">
    <property type="term" value="F:zinc ion binding"/>
    <property type="evidence" value="ECO:0007669"/>
    <property type="project" value="InterPro"/>
</dbReference>
<dbReference type="PANTHER" id="PTHR47171">
    <property type="entry name" value="FARA-RELATED"/>
    <property type="match status" value="1"/>
</dbReference>
<proteinExistence type="predicted"/>
<dbReference type="InterPro" id="IPR001138">
    <property type="entry name" value="Zn2Cys6_DnaBD"/>
</dbReference>
<dbReference type="InterPro" id="IPR052073">
    <property type="entry name" value="Amide_Lactam_Regulators"/>
</dbReference>
<dbReference type="Proteomes" id="UP000799429">
    <property type="component" value="Unassembled WGS sequence"/>
</dbReference>
<dbReference type="OrthoDB" id="10031947at2759"/>
<name>A0A9P4VVJ0_9PEZI</name>
<keyword evidence="9" id="KW-1185">Reference proteome</keyword>
<feature type="compositionally biased region" description="Polar residues" evidence="6">
    <location>
        <begin position="620"/>
        <end position="632"/>
    </location>
</feature>
<evidence type="ECO:0000256" key="6">
    <source>
        <dbReference type="SAM" id="MobiDB-lite"/>
    </source>
</evidence>
<evidence type="ECO:0000256" key="3">
    <source>
        <dbReference type="ARBA" id="ARBA00023125"/>
    </source>
</evidence>
<dbReference type="GO" id="GO:0006351">
    <property type="term" value="P:DNA-templated transcription"/>
    <property type="evidence" value="ECO:0007669"/>
    <property type="project" value="InterPro"/>
</dbReference>
<protein>
    <recommendedName>
        <fullName evidence="7">Xylanolytic transcriptional activator regulatory domain-containing protein</fullName>
    </recommendedName>
</protein>
<keyword evidence="1" id="KW-0862">Zinc</keyword>
<gene>
    <name evidence="8" type="ORF">M501DRAFT_985231</name>
</gene>
<dbReference type="SMART" id="SM00906">
    <property type="entry name" value="Fungal_trans"/>
    <property type="match status" value="1"/>
</dbReference>
<keyword evidence="2" id="KW-0805">Transcription regulation</keyword>